<dbReference type="AlphaFoldDB" id="A0A8R7P3B5"/>
<evidence type="ECO:0000313" key="2">
    <source>
        <dbReference type="EnsemblPlants" id="TuG1812G0100003711.01.T01"/>
    </source>
</evidence>
<evidence type="ECO:0000313" key="3">
    <source>
        <dbReference type="Proteomes" id="UP000015106"/>
    </source>
</evidence>
<reference evidence="2" key="2">
    <citation type="submission" date="2018-03" db="EMBL/GenBank/DDBJ databases">
        <title>The Triticum urartu genome reveals the dynamic nature of wheat genome evolution.</title>
        <authorList>
            <person name="Ling H."/>
            <person name="Ma B."/>
            <person name="Shi X."/>
            <person name="Liu H."/>
            <person name="Dong L."/>
            <person name="Sun H."/>
            <person name="Cao Y."/>
            <person name="Gao Q."/>
            <person name="Zheng S."/>
            <person name="Li Y."/>
            <person name="Yu Y."/>
            <person name="Du H."/>
            <person name="Qi M."/>
            <person name="Li Y."/>
            <person name="Yu H."/>
            <person name="Cui Y."/>
            <person name="Wang N."/>
            <person name="Chen C."/>
            <person name="Wu H."/>
            <person name="Zhao Y."/>
            <person name="Zhang J."/>
            <person name="Li Y."/>
            <person name="Zhou W."/>
            <person name="Zhang B."/>
            <person name="Hu W."/>
            <person name="Eijk M."/>
            <person name="Tang J."/>
            <person name="Witsenboer H."/>
            <person name="Zhao S."/>
            <person name="Li Z."/>
            <person name="Zhang A."/>
            <person name="Wang D."/>
            <person name="Liang C."/>
        </authorList>
    </citation>
    <scope>NUCLEOTIDE SEQUENCE [LARGE SCALE GENOMIC DNA]</scope>
    <source>
        <strain evidence="2">cv. G1812</strain>
    </source>
</reference>
<sequence>MFITLGVRPRSEIARGGRRRLVFLHVASPSSSQDGEKSAASDAESEVPEAMPDFCPSNSVTGKGWLGLQDHAATELHDQDMPVITGATILSSSMNVAPCKSDRSRPMNARAKLGYENVSKPRSKFCSFCRGKGHTAS</sequence>
<keyword evidence="3" id="KW-1185">Reference proteome</keyword>
<dbReference type="EnsemblPlants" id="TuG1812G0100003711.01.T01">
    <property type="protein sequence ID" value="TuG1812G0100003711.01.T01"/>
    <property type="gene ID" value="TuG1812G0100003711.01"/>
</dbReference>
<name>A0A8R7P3B5_TRIUA</name>
<reference evidence="3" key="1">
    <citation type="journal article" date="2013" name="Nature">
        <title>Draft genome of the wheat A-genome progenitor Triticum urartu.</title>
        <authorList>
            <person name="Ling H.Q."/>
            <person name="Zhao S."/>
            <person name="Liu D."/>
            <person name="Wang J."/>
            <person name="Sun H."/>
            <person name="Zhang C."/>
            <person name="Fan H."/>
            <person name="Li D."/>
            <person name="Dong L."/>
            <person name="Tao Y."/>
            <person name="Gao C."/>
            <person name="Wu H."/>
            <person name="Li Y."/>
            <person name="Cui Y."/>
            <person name="Guo X."/>
            <person name="Zheng S."/>
            <person name="Wang B."/>
            <person name="Yu K."/>
            <person name="Liang Q."/>
            <person name="Yang W."/>
            <person name="Lou X."/>
            <person name="Chen J."/>
            <person name="Feng M."/>
            <person name="Jian J."/>
            <person name="Zhang X."/>
            <person name="Luo G."/>
            <person name="Jiang Y."/>
            <person name="Liu J."/>
            <person name="Wang Z."/>
            <person name="Sha Y."/>
            <person name="Zhang B."/>
            <person name="Wu H."/>
            <person name="Tang D."/>
            <person name="Shen Q."/>
            <person name="Xue P."/>
            <person name="Zou S."/>
            <person name="Wang X."/>
            <person name="Liu X."/>
            <person name="Wang F."/>
            <person name="Yang Y."/>
            <person name="An X."/>
            <person name="Dong Z."/>
            <person name="Zhang K."/>
            <person name="Zhang X."/>
            <person name="Luo M.C."/>
            <person name="Dvorak J."/>
            <person name="Tong Y."/>
            <person name="Wang J."/>
            <person name="Yang H."/>
            <person name="Li Z."/>
            <person name="Wang D."/>
            <person name="Zhang A."/>
            <person name="Wang J."/>
        </authorList>
    </citation>
    <scope>NUCLEOTIDE SEQUENCE</scope>
    <source>
        <strain evidence="3">cv. G1812</strain>
    </source>
</reference>
<dbReference type="Gramene" id="TuG1812G0100003711.01.T01">
    <property type="protein sequence ID" value="TuG1812G0100003711.01.T01"/>
    <property type="gene ID" value="TuG1812G0100003711.01"/>
</dbReference>
<reference evidence="2" key="3">
    <citation type="submission" date="2022-06" db="UniProtKB">
        <authorList>
            <consortium name="EnsemblPlants"/>
        </authorList>
    </citation>
    <scope>IDENTIFICATION</scope>
</reference>
<feature type="region of interest" description="Disordered" evidence="1">
    <location>
        <begin position="27"/>
        <end position="53"/>
    </location>
</feature>
<dbReference type="Proteomes" id="UP000015106">
    <property type="component" value="Chromosome 1"/>
</dbReference>
<accession>A0A8R7P3B5</accession>
<organism evidence="2 3">
    <name type="scientific">Triticum urartu</name>
    <name type="common">Red wild einkorn</name>
    <name type="synonym">Crithodium urartu</name>
    <dbReference type="NCBI Taxonomy" id="4572"/>
    <lineage>
        <taxon>Eukaryota</taxon>
        <taxon>Viridiplantae</taxon>
        <taxon>Streptophyta</taxon>
        <taxon>Embryophyta</taxon>
        <taxon>Tracheophyta</taxon>
        <taxon>Spermatophyta</taxon>
        <taxon>Magnoliopsida</taxon>
        <taxon>Liliopsida</taxon>
        <taxon>Poales</taxon>
        <taxon>Poaceae</taxon>
        <taxon>BOP clade</taxon>
        <taxon>Pooideae</taxon>
        <taxon>Triticodae</taxon>
        <taxon>Triticeae</taxon>
        <taxon>Triticinae</taxon>
        <taxon>Triticum</taxon>
    </lineage>
</organism>
<protein>
    <submittedName>
        <fullName evidence="2">Uncharacterized protein</fullName>
    </submittedName>
</protein>
<evidence type="ECO:0000256" key="1">
    <source>
        <dbReference type="SAM" id="MobiDB-lite"/>
    </source>
</evidence>
<proteinExistence type="predicted"/>